<dbReference type="Pfam" id="PF02089">
    <property type="entry name" value="Palm_thioest"/>
    <property type="match status" value="1"/>
</dbReference>
<protein>
    <submittedName>
        <fullName evidence="1">Esterase/lipase family protein</fullName>
    </submittedName>
</protein>
<organism evidence="1 2">
    <name type="scientific">Pseudonocardia aurantiaca</name>
    <dbReference type="NCBI Taxonomy" id="75290"/>
    <lineage>
        <taxon>Bacteria</taxon>
        <taxon>Bacillati</taxon>
        <taxon>Actinomycetota</taxon>
        <taxon>Actinomycetes</taxon>
        <taxon>Pseudonocardiales</taxon>
        <taxon>Pseudonocardiaceae</taxon>
        <taxon>Pseudonocardia</taxon>
    </lineage>
</organism>
<dbReference type="EMBL" id="JBHUCP010000022">
    <property type="protein sequence ID" value="MFD1532919.1"/>
    <property type="molecule type" value="Genomic_DNA"/>
</dbReference>
<proteinExistence type="predicted"/>
<dbReference type="InterPro" id="IPR029058">
    <property type="entry name" value="AB_hydrolase_fold"/>
</dbReference>
<reference evidence="2" key="1">
    <citation type="journal article" date="2019" name="Int. J. Syst. Evol. Microbiol.">
        <title>The Global Catalogue of Microorganisms (GCM) 10K type strain sequencing project: providing services to taxonomists for standard genome sequencing and annotation.</title>
        <authorList>
            <consortium name="The Broad Institute Genomics Platform"/>
            <consortium name="The Broad Institute Genome Sequencing Center for Infectious Disease"/>
            <person name="Wu L."/>
            <person name="Ma J."/>
        </authorList>
    </citation>
    <scope>NUCLEOTIDE SEQUENCE [LARGE SCALE GENOMIC DNA]</scope>
    <source>
        <strain evidence="2">JCM 12165</strain>
    </source>
</reference>
<dbReference type="SUPFAM" id="SSF53474">
    <property type="entry name" value="alpha/beta-Hydrolases"/>
    <property type="match status" value="1"/>
</dbReference>
<evidence type="ECO:0000313" key="2">
    <source>
        <dbReference type="Proteomes" id="UP001597145"/>
    </source>
</evidence>
<dbReference type="RefSeq" id="WP_343984611.1">
    <property type="nucleotide sequence ID" value="NZ_BAAAJG010000025.1"/>
</dbReference>
<dbReference type="PANTHER" id="PTHR37946">
    <property type="entry name" value="SLL1969 PROTEIN"/>
    <property type="match status" value="1"/>
</dbReference>
<dbReference type="PANTHER" id="PTHR37946:SF1">
    <property type="entry name" value="SLL1969 PROTEIN"/>
    <property type="match status" value="1"/>
</dbReference>
<sequence length="247" mass="26442">MAVEISSVVTHLVRYPTGLRCPRMTANLADRTGGSVEPIVLLPGLADNMAVFTRLRMALEDCGVGPVVAFAYSPLVGDVRSVAAKLAEQVEELCAITGASRVRLVGHSLGGLIARYYVQRLGGDARVDLVVTVATPHRGTMAAWLLPPLPLARHLRPDCELYAELAEPAPTCRTRFVTFSSRGDAVILPAGNGQLDHPDLPTHNIVLPGMGHFTMADHRLVIDEICRQLAASPATQQRDGCPIARAS</sequence>
<dbReference type="Gene3D" id="3.40.50.1820">
    <property type="entry name" value="alpha/beta hydrolase"/>
    <property type="match status" value="1"/>
</dbReference>
<name>A0ABW4FSE1_9PSEU</name>
<comment type="caution">
    <text evidence="1">The sequence shown here is derived from an EMBL/GenBank/DDBJ whole genome shotgun (WGS) entry which is preliminary data.</text>
</comment>
<evidence type="ECO:0000313" key="1">
    <source>
        <dbReference type="EMBL" id="MFD1532919.1"/>
    </source>
</evidence>
<dbReference type="Proteomes" id="UP001597145">
    <property type="component" value="Unassembled WGS sequence"/>
</dbReference>
<gene>
    <name evidence="1" type="ORF">ACFSCY_26190</name>
</gene>
<accession>A0ABW4FSE1</accession>
<keyword evidence="2" id="KW-1185">Reference proteome</keyword>